<dbReference type="EMBL" id="HF563609">
    <property type="protein sequence ID" value="CDI40510.1"/>
    <property type="molecule type" value="Genomic_DNA"/>
</dbReference>
<dbReference type="Gene3D" id="3.40.50.300">
    <property type="entry name" value="P-loop containing nucleotide triphosphate hydrolases"/>
    <property type="match status" value="2"/>
</dbReference>
<dbReference type="Pfam" id="PF19778">
    <property type="entry name" value="RE_endonuc"/>
    <property type="match status" value="1"/>
</dbReference>
<dbReference type="KEGG" id="tae:TepiRe1_0905"/>
<dbReference type="EC" id="3.1.21.5" evidence="3"/>
<dbReference type="PANTHER" id="PTHR47396:SF1">
    <property type="entry name" value="ATP-DEPENDENT HELICASE IRC3-RELATED"/>
    <property type="match status" value="1"/>
</dbReference>
<evidence type="ECO:0000259" key="1">
    <source>
        <dbReference type="Pfam" id="PF04851"/>
    </source>
</evidence>
<feature type="domain" description="Type III restriction enzyme C-terminal endonuclease" evidence="2">
    <location>
        <begin position="897"/>
        <end position="1005"/>
    </location>
</feature>
<keyword evidence="4" id="KW-1185">Reference proteome</keyword>
<dbReference type="GO" id="GO:0005524">
    <property type="term" value="F:ATP binding"/>
    <property type="evidence" value="ECO:0007669"/>
    <property type="project" value="InterPro"/>
</dbReference>
<dbReference type="STRING" id="1209989.TepRe1_0835"/>
<dbReference type="InterPro" id="IPR006935">
    <property type="entry name" value="Helicase/UvrB_N"/>
</dbReference>
<organism evidence="3 4">
    <name type="scientific">Tepidanaerobacter acetatoxydans (strain DSM 21804 / JCM 16047 / Re1)</name>
    <dbReference type="NCBI Taxonomy" id="1209989"/>
    <lineage>
        <taxon>Bacteria</taxon>
        <taxon>Bacillati</taxon>
        <taxon>Bacillota</taxon>
        <taxon>Clostridia</taxon>
        <taxon>Thermosediminibacterales</taxon>
        <taxon>Tepidanaerobacteraceae</taxon>
        <taxon>Tepidanaerobacter</taxon>
    </lineage>
</organism>
<dbReference type="Proteomes" id="UP000010802">
    <property type="component" value="Chromosome"/>
</dbReference>
<evidence type="ECO:0000313" key="3">
    <source>
        <dbReference type="EMBL" id="CDI40510.1"/>
    </source>
</evidence>
<proteinExistence type="predicted"/>
<keyword evidence="3" id="KW-0378">Hydrolase</keyword>
<dbReference type="HOGENOM" id="CLU_011799_0_0_9"/>
<dbReference type="AlphaFoldDB" id="U4QKR6"/>
<sequence length="1017" mass="117398">MRGDLMKLKFKQQKFQIDAVKSVVDCFRGQSNHVSHFQLDTGRVKGEIEGQGSFLDEIGFRNNPIGLAEDDVLKNIRKVQLRNGLKPSDRLEGRYNLTIEMETGTGKTYTYIRTMYELYRAYSWNKFIIVVPSIAIREGVYKSFQITEDHFMDLYGTKIRYFIYNSKQLHKIDQFASDSGINAMIINSQAFNARGKDARRIYEELDDFGTRRPIDVLAQTNPILIIDEPQSVEGKKTKEALKLFKPLFTLRYSATHKEDYNKIYRLDALDAYNMKLVKKIKVKGITVKGLTGTNSYIYFEGIDVSTKSKPVARIEFEVKQKNGIKRVARNVDEGFDLYTHSNYMEQYKGYILSEINGYKNTISFTNGVTLNAGDVQGDISETNLRRIQIREAIKSHFEREKSLYNKGIKVLTLFFIDEVAKYRQYDESGNQVNGEYGEIFEEEYMNVLNEYITLFDDPYVKYLKSIDVEDTHKGYFSIDSKGRMVDPSAKGKEKISEDESAYDLIMKDKERLLSFDEPTRFIFSHSALREGWDNPNVFQICTLKHSDSIIRKRQEVGRGLRLCVDQNGNRIDGETPGIDVHDINVLTVIASESYESFAKSLQSEIAETLSDRPQKANVEFFLNNVVKNARGEELFIDESLANTLHRSFIRNMYVDDNDILTEKYYKALEENKINLPEEVNDFKEGIIQLVGKIYSEGVTPLVENSRAENIKELKVNENFKKREFQELWNKINVKTAYYVDFDTKELIKNCIIALDRDLKVSDITYQVKTGEMESISSKEELERGEAFKVKETAMDKDYSAVTTAIRYDLVGKLVDETKLTRNAIVNILKGIKPMTFYLFRKNPEEFIIKTARIINEQKAAMIIQHIAYNPIDEVFDTTIFTENTLTGTIGKNAWEVKKHIYDYVVTDSDVEKRFAEELDSSAEVCVYAKLPRGFFIPTPVGNYSPDWAIVFNEGKVRHIYFITETKGKLESLKFDTRGIEEVKIHCAGEHFKKISNDTVKYDVVDSYEMLMDKVMGK</sequence>
<dbReference type="InterPro" id="IPR050742">
    <property type="entry name" value="Helicase_Restrict-Modif_Enz"/>
</dbReference>
<dbReference type="PANTHER" id="PTHR47396">
    <property type="entry name" value="TYPE I RESTRICTION ENZYME ECOKI R PROTEIN"/>
    <property type="match status" value="1"/>
</dbReference>
<dbReference type="SUPFAM" id="SSF52540">
    <property type="entry name" value="P-loop containing nucleoside triphosphate hydrolases"/>
    <property type="match status" value="2"/>
</dbReference>
<dbReference type="eggNOG" id="COG3587">
    <property type="taxonomic scope" value="Bacteria"/>
</dbReference>
<dbReference type="InterPro" id="IPR027417">
    <property type="entry name" value="P-loop_NTPase"/>
</dbReference>
<dbReference type="REBASE" id="72708">
    <property type="entry name" value="TacRe1ORF904P"/>
</dbReference>
<dbReference type="InterPro" id="IPR045572">
    <property type="entry name" value="RE_endonuc_C"/>
</dbReference>
<dbReference type="Pfam" id="PF04851">
    <property type="entry name" value="ResIII"/>
    <property type="match status" value="1"/>
</dbReference>
<evidence type="ECO:0000259" key="2">
    <source>
        <dbReference type="Pfam" id="PF19778"/>
    </source>
</evidence>
<gene>
    <name evidence="3" type="ordered locus">TEPIRE1_0905</name>
</gene>
<feature type="domain" description="Helicase/UvrB N-terminal" evidence="1">
    <location>
        <begin position="80"/>
        <end position="257"/>
    </location>
</feature>
<protein>
    <submittedName>
        <fullName evidence="3">Type III site-specific deoxyribonuclease</fullName>
        <ecNumber evidence="3">3.1.21.5</ecNumber>
    </submittedName>
</protein>
<name>U4QKR6_TEPAE</name>
<evidence type="ECO:0000313" key="4">
    <source>
        <dbReference type="Proteomes" id="UP000010802"/>
    </source>
</evidence>
<dbReference type="GO" id="GO:0005829">
    <property type="term" value="C:cytosol"/>
    <property type="evidence" value="ECO:0007669"/>
    <property type="project" value="TreeGrafter"/>
</dbReference>
<reference evidence="4" key="1">
    <citation type="journal article" date="2013" name="Genome Announc.">
        <title>First genome sequence of a syntrophic acetate-oxidizing bacterium, Tepidanaerobacter acetatoxydans strain Re1.</title>
        <authorList>
            <person name="Manzoor S."/>
            <person name="Bongcam-Rudloff E."/>
            <person name="Schnurer A."/>
            <person name="Muller B."/>
        </authorList>
    </citation>
    <scope>NUCLEOTIDE SEQUENCE [LARGE SCALE GENOMIC DNA]</scope>
    <source>
        <strain evidence="4">Re1</strain>
    </source>
</reference>
<dbReference type="GO" id="GO:0003677">
    <property type="term" value="F:DNA binding"/>
    <property type="evidence" value="ECO:0007669"/>
    <property type="project" value="InterPro"/>
</dbReference>
<accession>U4QKR6</accession>
<dbReference type="GO" id="GO:0015668">
    <property type="term" value="F:type III site-specific deoxyribonuclease activity"/>
    <property type="evidence" value="ECO:0007669"/>
    <property type="project" value="UniProtKB-EC"/>
</dbReference>